<dbReference type="Pfam" id="PF12530">
    <property type="entry name" value="DUF3730"/>
    <property type="match status" value="1"/>
</dbReference>
<sequence>MDTLSEIKRKMDTGNTILVAAATDSLVNIIKCKIKGTRTDMTNIPEMLLLQEYCCHQNPIICTTNFKALCTFMISNNYQNQLLIDWLVLLRPQTKCKTGFIQEIFELIVFLLNNDENINNECTNTLIDLIIKIMDEDLDDWRIVLFHMQISTNFDNHKFITNWLKVTKRLFKFIFLSPTSSNYRASFVKLFIEIICFVSDYDSLFEVHSWLQVDNLDDTIIQYNILEEFCDKIPDTLHEIKYNLCLCLVQTATQLISYGFDPTHMLLRLNSLLKTCPCASDISLLCISSSLSQSPSKFVLKMMNFCLKVIKNFGCHKIVAQTVIASILQWNRAKVIDCDTMNLFLSTVNSDLTVSRSCTQNHKLSLYLTTDSSLIIPYLLIKLSSEFYSKQFFSKWLSEINSSSELINDTTFGFYLAGLYLSKIGDHSQQQAILKLLNKKILLPLIAYAVDLETSHYNRFDLIKAIPTTACTQENISLIISLIKRFENSNEEVLNILSIDMFYDLWITEVRCYRFLLYCLSKDKSGLQWNIVKAYTIKKLVESNPNSDLVAVLKQMLELYIKQSMYLPMKLALESLVDLCITKYMNPEALLKIIDKNIVNIHHPSVISSYCNLLAVCANQSTDSRKRIEFFQNLWSMVVHPNDNTVKCALKSLCLLDLECIPLNVLPEKFQSFPKIVTQLEDLEKIELFNGPIPGECWVKFLQSINKMYMNEAQLMLSVWLRRELEKNVITRVQSDHEPKNLRHLSNHSIARGLISFIAPKRKKMSEADEDTKVTCLAIINGADKPMYPLDWSFLEKYLREGSESKLWKESVVLIAKQATRSTSAFRLLYLCYKHYSHLDEVHIKLLLTTLYKVSNIIYHDLQKQFVTDIVNEVLNNIVNESNLSNNKGVDLLCHILLECKHILLSPETHLTNVNFICDILENIWCTIYLNNKKILYAFLDCCLVMPTDVLNNLRPYPIQESMLSKFIILCCAQNFIFSNVSFDGLIKCIQACNQFAKENDYLYAIIIDVFKLEVLVPYHHDFIGNFMIYLAGFSKKEKNNLFGVLCSIFVNLILTLSGYDCISSIVDKKCDHSVFPLALATFAKHSSQSSKIVEWLKTMRTIQYLPEEYSRLFYCCLVAFKSDKCLLKWSSRKQILLY</sequence>
<feature type="domain" description="DUF3730" evidence="1">
    <location>
        <begin position="443"/>
        <end position="649"/>
    </location>
</feature>
<reference evidence="2" key="1">
    <citation type="submission" date="2018-04" db="EMBL/GenBank/DDBJ databases">
        <title>Transcriptome assembly of Sipha flava.</title>
        <authorList>
            <person name="Scully E.D."/>
            <person name="Geib S.M."/>
            <person name="Palmer N.A."/>
            <person name="Koch K."/>
            <person name="Bradshaw J."/>
            <person name="Heng-Moss T."/>
            <person name="Sarath G."/>
        </authorList>
    </citation>
    <scope>NUCLEOTIDE SEQUENCE</scope>
</reference>
<dbReference type="Proteomes" id="UP000694846">
    <property type="component" value="Unplaced"/>
</dbReference>
<dbReference type="InterPro" id="IPR016024">
    <property type="entry name" value="ARM-type_fold"/>
</dbReference>
<evidence type="ECO:0000313" key="3">
    <source>
        <dbReference type="Proteomes" id="UP000694846"/>
    </source>
</evidence>
<dbReference type="InterPro" id="IPR022542">
    <property type="entry name" value="FOCAD/RST1_DUF3730"/>
</dbReference>
<protein>
    <submittedName>
        <fullName evidence="4">Uncharacterized protein LOC112685081 isoform X1</fullName>
    </submittedName>
</protein>
<dbReference type="AlphaFoldDB" id="A0A2S2PVL5"/>
<dbReference type="OrthoDB" id="6354723at2759"/>
<keyword evidence="3" id="KW-1185">Reference proteome</keyword>
<dbReference type="GeneID" id="112685081"/>
<name>A0A2S2PVL5_9HEMI</name>
<evidence type="ECO:0000259" key="1">
    <source>
        <dbReference type="Pfam" id="PF12530"/>
    </source>
</evidence>
<evidence type="ECO:0000313" key="4">
    <source>
        <dbReference type="RefSeq" id="XP_025412635.1"/>
    </source>
</evidence>
<proteinExistence type="predicted"/>
<gene>
    <name evidence="4" type="primary">LOC112685081</name>
    <name evidence="2" type="ORF">g.125628</name>
</gene>
<dbReference type="RefSeq" id="XP_025412635.1">
    <property type="nucleotide sequence ID" value="XM_025556850.1"/>
</dbReference>
<dbReference type="SUPFAM" id="SSF48371">
    <property type="entry name" value="ARM repeat"/>
    <property type="match status" value="1"/>
</dbReference>
<dbReference type="EMBL" id="GGMS01000375">
    <property type="protein sequence ID" value="MBY69578.1"/>
    <property type="molecule type" value="Transcribed_RNA"/>
</dbReference>
<reference evidence="4" key="2">
    <citation type="submission" date="2025-04" db="UniProtKB">
        <authorList>
            <consortium name="RefSeq"/>
        </authorList>
    </citation>
    <scope>IDENTIFICATION</scope>
    <source>
        <tissue evidence="4">Whole body</tissue>
    </source>
</reference>
<evidence type="ECO:0000313" key="2">
    <source>
        <dbReference type="EMBL" id="MBY69578.1"/>
    </source>
</evidence>
<accession>A0A2S2PVL5</accession>
<organism evidence="2">
    <name type="scientific">Sipha flava</name>
    <name type="common">yellow sugarcane aphid</name>
    <dbReference type="NCBI Taxonomy" id="143950"/>
    <lineage>
        <taxon>Eukaryota</taxon>
        <taxon>Metazoa</taxon>
        <taxon>Ecdysozoa</taxon>
        <taxon>Arthropoda</taxon>
        <taxon>Hexapoda</taxon>
        <taxon>Insecta</taxon>
        <taxon>Pterygota</taxon>
        <taxon>Neoptera</taxon>
        <taxon>Paraneoptera</taxon>
        <taxon>Hemiptera</taxon>
        <taxon>Sternorrhyncha</taxon>
        <taxon>Aphidomorpha</taxon>
        <taxon>Aphidoidea</taxon>
        <taxon>Aphididae</taxon>
        <taxon>Sipha</taxon>
    </lineage>
</organism>